<organism evidence="1 2">
    <name type="scientific">Paraburkholderia atlantica</name>
    <dbReference type="NCBI Taxonomy" id="2654982"/>
    <lineage>
        <taxon>Bacteria</taxon>
        <taxon>Pseudomonadati</taxon>
        <taxon>Pseudomonadota</taxon>
        <taxon>Betaproteobacteria</taxon>
        <taxon>Burkholderiales</taxon>
        <taxon>Burkholderiaceae</taxon>
        <taxon>Paraburkholderia</taxon>
    </lineage>
</organism>
<accession>A0A6I1Q889</accession>
<name>A0A6I1Q889_PARAM</name>
<dbReference type="EMBL" id="JACHDD010000049">
    <property type="protein sequence ID" value="MBB5429747.1"/>
    <property type="molecule type" value="Genomic_DNA"/>
</dbReference>
<protein>
    <submittedName>
        <fullName evidence="1">Uncharacterized protein</fullName>
    </submittedName>
</protein>
<sequence>MSVRNYLAHRNIVRRMEREERAYRSYHVTLTDDGEWMHAAGSDFLFAYLENSWPADVKTQVVDAFKQALTMSSTIKTAVLNTSGQAVESGLYLVDQSTMTQAMNSVAGMGITSVDQNSESGSGTAVSITEQFFSAILGGLGGDVAPMLDYLTTEMGDVQAQTKKSTVTSKFGTVIGTISVMPVLNVPVTNFVYAYSDSQASSWFVKVNCGSEEHESYSYAYTAVNYNYVKPDAK</sequence>
<evidence type="ECO:0000313" key="1">
    <source>
        <dbReference type="EMBL" id="MBB5429747.1"/>
    </source>
</evidence>
<gene>
    <name evidence="1" type="ORF">HDG40_007945</name>
</gene>
<dbReference type="OrthoDB" id="9859544at2"/>
<comment type="caution">
    <text evidence="1">The sequence shown here is derived from an EMBL/GenBank/DDBJ whole genome shotgun (WGS) entry which is preliminary data.</text>
</comment>
<reference evidence="1 2" key="1">
    <citation type="submission" date="2020-08" db="EMBL/GenBank/DDBJ databases">
        <title>Genomic Encyclopedia of Type Strains, Phase IV (KMG-V): Genome sequencing to study the core and pangenomes of soil and plant-associated prokaryotes.</title>
        <authorList>
            <person name="Whitman W."/>
        </authorList>
    </citation>
    <scope>NUCLEOTIDE SEQUENCE [LARGE SCALE GENOMIC DNA]</scope>
    <source>
        <strain evidence="1 2">JPY158</strain>
    </source>
</reference>
<evidence type="ECO:0000313" key="2">
    <source>
        <dbReference type="Proteomes" id="UP000592780"/>
    </source>
</evidence>
<dbReference type="AlphaFoldDB" id="A0A6I1Q889"/>
<proteinExistence type="predicted"/>
<dbReference type="RefSeq" id="WP_018435896.1">
    <property type="nucleotide sequence ID" value="NZ_JACHDD010000049.1"/>
</dbReference>
<dbReference type="Proteomes" id="UP000592780">
    <property type="component" value="Unassembled WGS sequence"/>
</dbReference>
<keyword evidence="2" id="KW-1185">Reference proteome</keyword>